<dbReference type="AlphaFoldDB" id="A0A835PZP1"/>
<organism evidence="2 3">
    <name type="scientific">Vanilla planifolia</name>
    <name type="common">Vanilla</name>
    <dbReference type="NCBI Taxonomy" id="51239"/>
    <lineage>
        <taxon>Eukaryota</taxon>
        <taxon>Viridiplantae</taxon>
        <taxon>Streptophyta</taxon>
        <taxon>Embryophyta</taxon>
        <taxon>Tracheophyta</taxon>
        <taxon>Spermatophyta</taxon>
        <taxon>Magnoliopsida</taxon>
        <taxon>Liliopsida</taxon>
        <taxon>Asparagales</taxon>
        <taxon>Orchidaceae</taxon>
        <taxon>Vanilloideae</taxon>
        <taxon>Vanilleae</taxon>
        <taxon>Vanilla</taxon>
    </lineage>
</organism>
<keyword evidence="1" id="KW-0472">Membrane</keyword>
<gene>
    <name evidence="2" type="ORF">HPP92_023136</name>
</gene>
<comment type="caution">
    <text evidence="2">The sequence shown here is derived from an EMBL/GenBank/DDBJ whole genome shotgun (WGS) entry which is preliminary data.</text>
</comment>
<evidence type="ECO:0000256" key="1">
    <source>
        <dbReference type="SAM" id="Phobius"/>
    </source>
</evidence>
<name>A0A835PZP1_VANPL</name>
<proteinExistence type="predicted"/>
<sequence length="75" mass="8470">MKASMEVLLSCNIIGTSLMVIFLCLLFEQVMFGISVENATEKGSQEVKADQYMLNPLHRALPRLFYWPSEGERGS</sequence>
<reference evidence="2 3" key="1">
    <citation type="journal article" date="2020" name="Nat. Food">
        <title>A phased Vanilla planifolia genome enables genetic improvement of flavour and production.</title>
        <authorList>
            <person name="Hasing T."/>
            <person name="Tang H."/>
            <person name="Brym M."/>
            <person name="Khazi F."/>
            <person name="Huang T."/>
            <person name="Chambers A.H."/>
        </authorList>
    </citation>
    <scope>NUCLEOTIDE SEQUENCE [LARGE SCALE GENOMIC DNA]</scope>
    <source>
        <tissue evidence="2">Leaf</tissue>
    </source>
</reference>
<keyword evidence="1" id="KW-0812">Transmembrane</keyword>
<evidence type="ECO:0000313" key="2">
    <source>
        <dbReference type="EMBL" id="KAG0460008.1"/>
    </source>
</evidence>
<protein>
    <submittedName>
        <fullName evidence="2">Uncharacterized protein</fullName>
    </submittedName>
</protein>
<feature type="transmembrane region" description="Helical" evidence="1">
    <location>
        <begin position="6"/>
        <end position="27"/>
    </location>
</feature>
<dbReference type="Proteomes" id="UP000639772">
    <property type="component" value="Chromosome 12"/>
</dbReference>
<dbReference type="EMBL" id="JADCNM010000012">
    <property type="protein sequence ID" value="KAG0460008.1"/>
    <property type="molecule type" value="Genomic_DNA"/>
</dbReference>
<accession>A0A835PZP1</accession>
<evidence type="ECO:0000313" key="3">
    <source>
        <dbReference type="Proteomes" id="UP000639772"/>
    </source>
</evidence>
<keyword evidence="1" id="KW-1133">Transmembrane helix</keyword>